<dbReference type="Gene3D" id="1.10.8.430">
    <property type="entry name" value="Helical domain of apoptotic protease-activating factors"/>
    <property type="match status" value="1"/>
</dbReference>
<keyword evidence="3" id="KW-0611">Plant defense</keyword>
<dbReference type="SUPFAM" id="SSF52058">
    <property type="entry name" value="L domain-like"/>
    <property type="match status" value="2"/>
</dbReference>
<dbReference type="InterPro" id="IPR044974">
    <property type="entry name" value="Disease_R_plants"/>
</dbReference>
<evidence type="ECO:0000313" key="6">
    <source>
        <dbReference type="Proteomes" id="UP001324115"/>
    </source>
</evidence>
<dbReference type="InterPro" id="IPR003593">
    <property type="entry name" value="AAA+_ATPase"/>
</dbReference>
<evidence type="ECO:0000256" key="2">
    <source>
        <dbReference type="ARBA" id="ARBA00022737"/>
    </source>
</evidence>
<dbReference type="InterPro" id="IPR002182">
    <property type="entry name" value="NB-ARC"/>
</dbReference>
<evidence type="ECO:0000256" key="3">
    <source>
        <dbReference type="ARBA" id="ARBA00022821"/>
    </source>
</evidence>
<dbReference type="Gene3D" id="3.80.10.10">
    <property type="entry name" value="Ribonuclease Inhibitor"/>
    <property type="match status" value="4"/>
</dbReference>
<evidence type="ECO:0000313" key="5">
    <source>
        <dbReference type="EMBL" id="KAK4598305.1"/>
    </source>
</evidence>
<dbReference type="InterPro" id="IPR003591">
    <property type="entry name" value="Leu-rich_rpt_typical-subtyp"/>
</dbReference>
<protein>
    <recommendedName>
        <fullName evidence="4">AAA+ ATPase domain-containing protein</fullName>
    </recommendedName>
</protein>
<proteinExistence type="predicted"/>
<reference evidence="5 6" key="1">
    <citation type="journal article" date="2023" name="G3 (Bethesda)">
        <title>A haplotype-resolved chromosome-scale genome for Quercus rubra L. provides insights into the genetics of adaptive traits for red oak species.</title>
        <authorList>
            <person name="Kapoor B."/>
            <person name="Jenkins J."/>
            <person name="Schmutz J."/>
            <person name="Zhebentyayeva T."/>
            <person name="Kuelheim C."/>
            <person name="Coggeshall M."/>
            <person name="Heim C."/>
            <person name="Lasky J.R."/>
            <person name="Leites L."/>
            <person name="Islam-Faridi N."/>
            <person name="Romero-Severson J."/>
            <person name="DeLeo V.L."/>
            <person name="Lucas S.M."/>
            <person name="Lazic D."/>
            <person name="Gailing O."/>
            <person name="Carlson J."/>
            <person name="Staton M."/>
        </authorList>
    </citation>
    <scope>NUCLEOTIDE SEQUENCE [LARGE SCALE GENOMIC DNA]</scope>
    <source>
        <strain evidence="5">Pseudo-F2</strain>
    </source>
</reference>
<dbReference type="GO" id="GO:0006952">
    <property type="term" value="P:defense response"/>
    <property type="evidence" value="ECO:0007669"/>
    <property type="project" value="UniProtKB-KW"/>
</dbReference>
<dbReference type="SMART" id="SM00369">
    <property type="entry name" value="LRR_TYP"/>
    <property type="match status" value="7"/>
</dbReference>
<evidence type="ECO:0000259" key="4">
    <source>
        <dbReference type="SMART" id="SM00382"/>
    </source>
</evidence>
<dbReference type="GO" id="GO:0051707">
    <property type="term" value="P:response to other organism"/>
    <property type="evidence" value="ECO:0007669"/>
    <property type="project" value="UniProtKB-ARBA"/>
</dbReference>
<keyword evidence="1" id="KW-0433">Leucine-rich repeat</keyword>
<dbReference type="PANTHER" id="PTHR11017:SF385">
    <property type="entry name" value="DISEASE RESISTANCE PROTEIN (TIR-NBS-LRR CLASS)-RELATED"/>
    <property type="match status" value="1"/>
</dbReference>
<dbReference type="EMBL" id="JAXUIC010000003">
    <property type="protein sequence ID" value="KAK4598305.1"/>
    <property type="molecule type" value="Genomic_DNA"/>
</dbReference>
<evidence type="ECO:0000256" key="1">
    <source>
        <dbReference type="ARBA" id="ARBA00022614"/>
    </source>
</evidence>
<dbReference type="InterPro" id="IPR032675">
    <property type="entry name" value="LRR_dom_sf"/>
</dbReference>
<dbReference type="PANTHER" id="PTHR11017">
    <property type="entry name" value="LEUCINE-RICH REPEAT-CONTAINING PROTEIN"/>
    <property type="match status" value="1"/>
</dbReference>
<dbReference type="SMART" id="SM00382">
    <property type="entry name" value="AAA"/>
    <property type="match status" value="1"/>
</dbReference>
<keyword evidence="6" id="KW-1185">Reference proteome</keyword>
<dbReference type="SUPFAM" id="SSF52540">
    <property type="entry name" value="P-loop containing nucleoside triphosphate hydrolases"/>
    <property type="match status" value="1"/>
</dbReference>
<dbReference type="AlphaFoldDB" id="A0AAN7FQ41"/>
<feature type="domain" description="AAA+ ATPase" evidence="4">
    <location>
        <begin position="75"/>
        <end position="217"/>
    </location>
</feature>
<dbReference type="InterPro" id="IPR055414">
    <property type="entry name" value="LRR_R13L4/SHOC2-like"/>
</dbReference>
<keyword evidence="2" id="KW-0677">Repeat</keyword>
<dbReference type="InterPro" id="IPR058192">
    <property type="entry name" value="WHD_ROQ1-like"/>
</dbReference>
<comment type="caution">
    <text evidence="5">The sequence shown here is derived from an EMBL/GenBank/DDBJ whole genome shotgun (WGS) entry which is preliminary data.</text>
</comment>
<dbReference type="Pfam" id="PF00931">
    <property type="entry name" value="NB-ARC"/>
    <property type="match status" value="1"/>
</dbReference>
<dbReference type="GO" id="GO:0043531">
    <property type="term" value="F:ADP binding"/>
    <property type="evidence" value="ECO:0007669"/>
    <property type="project" value="InterPro"/>
</dbReference>
<dbReference type="Gene3D" id="3.40.50.300">
    <property type="entry name" value="P-loop containing nucleotide triphosphate hydrolases"/>
    <property type="match status" value="1"/>
</dbReference>
<dbReference type="Pfam" id="PF23282">
    <property type="entry name" value="WHD_ROQ1"/>
    <property type="match status" value="1"/>
</dbReference>
<dbReference type="Proteomes" id="UP001324115">
    <property type="component" value="Unassembled WGS sequence"/>
</dbReference>
<accession>A0AAN7FQ41</accession>
<organism evidence="5 6">
    <name type="scientific">Quercus rubra</name>
    <name type="common">Northern red oak</name>
    <name type="synonym">Quercus borealis</name>
    <dbReference type="NCBI Taxonomy" id="3512"/>
    <lineage>
        <taxon>Eukaryota</taxon>
        <taxon>Viridiplantae</taxon>
        <taxon>Streptophyta</taxon>
        <taxon>Embryophyta</taxon>
        <taxon>Tracheophyta</taxon>
        <taxon>Spermatophyta</taxon>
        <taxon>Magnoliopsida</taxon>
        <taxon>eudicotyledons</taxon>
        <taxon>Gunneridae</taxon>
        <taxon>Pentapetalae</taxon>
        <taxon>rosids</taxon>
        <taxon>fabids</taxon>
        <taxon>Fagales</taxon>
        <taxon>Fagaceae</taxon>
        <taxon>Quercus</taxon>
    </lineage>
</organism>
<sequence>MKWRKAMETAGGKAGFVFKDKDINSNEAQAKLIQLLVKRVLEELDNTPLDVAPYTVGLESRIEELMSLLDVRSNGVQVLGLYGVGGVGKTTLAKALYNKLVGSFEYLVFMKNDRENSEKDDDLVYLQNKLINHISPHKPSVFEVNSGISAIKEVVHEKRVLVIMDDIHNVRQLEVLIGRRDWFSEGSRIIITTRNRDVLPDHLVNGFYEVRELAFTEALQLFSFHALRREKPTERFMNLSKQMVSLTGGLPLALEVFGSFLFERWRIEEWKDALQKLRRIRPCNLQDVLKISYDGLDVQEQQIFLDIACLFIKMEIKREDILDALKGFGFRAEIAVTILRARSLIKVFEDNSLWMHDQIRDMGRQIVLDESPVNPGKRSRLWDRDEIMRVLKAKKGTGFIEGIVLDFEGRPNVQDPSGERISRENLQRRPNLTSALTYAKEWCKEFLQNNAENEREVVLRTEPFESMDNLRLLQINHVRLEGKYKYLPAGLKWLQWKECPLKTLPSDFCPGELAVLDLSRSKIEKVWGSYTSKVAKNLMVMNLSRCYNLAAIPDLSGNYALEKLILEGCKKLTKIHESLGNMSTLLHLNLRECSNLIEFPTDISGLKNLEILILSDCSKLKELPMNIGSMKSLKELLVDKTAIAMLPESIFRLTKLEKIDLNHCQFLRTLPNHIGKLSSLKELSLNDSAIEEIPDSVGSLSNLEILSLMWCGSLTAIPNSVGSLISLTKLLINGSAIKELPISVGSLSYLKELSVGNCKDLSKLPDSIEGLASMVELQLDGTPITYLPDQVGALKMLRKLEMRNCKKLEFLPESIGSMLALTTLNLFGANIFELPESIGMLENLILLRLNKCTHLYKLPSSIGNLKSLRHLWMEETAVIELPESFGMLSSLMILKMAKKPYIELSGSSVPNSIEFPTSFSNLCSLVELNARAWKLCGKIPDDFEKLSSLESLNLGYNNFFSLPSSLTGLFNLKELLLPYCKELKSLPPLPSNLEVVNVANCTALESVSDLSNMERLQELNLANCEKVVDIPGLECLKSLTRLHMCGCKACSSMVKRRRRLSKVCLRNIRTLSMPGSRIPDWFREGVRFSEHKNREIKAVIICVVVSLDLQIPDDLRDQLPIIAGIKANLVKMNKTIFTTMLELKGVPKTHEDHLYLCRFPDCHPIVSKLKDGYEINVIEHDPPMIKGLKLKRSGIYLVFEGDDDYEGDEETLDESQLSISEKLSKFFSCLEEEDHTSQSDCVVESQAQAIEEEEEEREISEPVRWDFLRPLQRCFCL</sequence>
<dbReference type="Pfam" id="PF23598">
    <property type="entry name" value="LRR_14"/>
    <property type="match status" value="1"/>
</dbReference>
<dbReference type="PRINTS" id="PR00364">
    <property type="entry name" value="DISEASERSIST"/>
</dbReference>
<gene>
    <name evidence="5" type="ORF">RGQ29_015680</name>
</gene>
<dbReference type="InterPro" id="IPR042197">
    <property type="entry name" value="Apaf_helical"/>
</dbReference>
<name>A0AAN7FQ41_QUERU</name>
<dbReference type="InterPro" id="IPR027417">
    <property type="entry name" value="P-loop_NTPase"/>
</dbReference>